<evidence type="ECO:0000313" key="15">
    <source>
        <dbReference type="EMBL" id="KAK8860897.1"/>
    </source>
</evidence>
<evidence type="ECO:0000256" key="2">
    <source>
        <dbReference type="ARBA" id="ARBA00004496"/>
    </source>
</evidence>
<sequence>MSVNNIAILSSGTDNSGINGAIRAAVRTAISSNVKIYGVKRGYLGLIDNDMSVLLSHDVSGKIGKAGCFLGTAKTRNLLTDENVEKAVKNCQSKNINGLVVIGGLGSLIASKKFIEKGIKVIGIPSTIQDNVPGTDIALGVDSAINNITECLDKIRASTSSTNRVFLVQVEGRECGSLAVHAGLTSGADFVLIPERPTQDLSEISKKMTELNLKGKNQCLAVIAAGWKPGIDELAKFLENHVSETDLSVRTTVLGYVQRGGSPSGFDRLLGTEMGSMAVKELIQGNSGKMIAFQNNSFVSVPFEECLTRPKEIDQRLIDLFNFTQ</sequence>
<keyword evidence="5" id="KW-0963">Cytoplasm</keyword>
<keyword evidence="12" id="KW-0324">Glycolysis</keyword>
<evidence type="ECO:0000259" key="14">
    <source>
        <dbReference type="Pfam" id="PF00365"/>
    </source>
</evidence>
<dbReference type="EC" id="2.7.1.11" evidence="4"/>
<protein>
    <recommendedName>
        <fullName evidence="4">6-phosphofructokinase</fullName>
        <ecNumber evidence="4">2.7.1.11</ecNumber>
    </recommendedName>
</protein>
<comment type="caution">
    <text evidence="15">The sequence shown here is derived from an EMBL/GenBank/DDBJ whole genome shotgun (WGS) entry which is preliminary data.</text>
</comment>
<feature type="domain" description="Phosphofructokinase" evidence="14">
    <location>
        <begin position="5"/>
        <end position="280"/>
    </location>
</feature>
<dbReference type="InterPro" id="IPR012003">
    <property type="entry name" value="ATP_PFK_prok-type"/>
</dbReference>
<gene>
    <name evidence="15" type="ORF">M9Y10_012589</name>
</gene>
<evidence type="ECO:0000256" key="4">
    <source>
        <dbReference type="ARBA" id="ARBA00012055"/>
    </source>
</evidence>
<dbReference type="PIRSF" id="PIRSF000532">
    <property type="entry name" value="ATP_PFK_prok"/>
    <property type="match status" value="1"/>
</dbReference>
<evidence type="ECO:0000256" key="10">
    <source>
        <dbReference type="ARBA" id="ARBA00022840"/>
    </source>
</evidence>
<dbReference type="Pfam" id="PF00365">
    <property type="entry name" value="PFK"/>
    <property type="match status" value="1"/>
</dbReference>
<dbReference type="PRINTS" id="PR00476">
    <property type="entry name" value="PHFRCTKINASE"/>
</dbReference>
<comment type="subcellular location">
    <subcellularLocation>
        <location evidence="2">Cytoplasm</location>
    </subcellularLocation>
</comment>
<evidence type="ECO:0000256" key="12">
    <source>
        <dbReference type="ARBA" id="ARBA00023152"/>
    </source>
</evidence>
<evidence type="ECO:0000256" key="9">
    <source>
        <dbReference type="ARBA" id="ARBA00022777"/>
    </source>
</evidence>
<evidence type="ECO:0000256" key="13">
    <source>
        <dbReference type="ARBA" id="ARBA00048070"/>
    </source>
</evidence>
<evidence type="ECO:0000256" key="5">
    <source>
        <dbReference type="ARBA" id="ARBA00022490"/>
    </source>
</evidence>
<dbReference type="Gene3D" id="3.40.50.450">
    <property type="match status" value="1"/>
</dbReference>
<keyword evidence="11" id="KW-0460">Magnesium</keyword>
<keyword evidence="9" id="KW-0418">Kinase</keyword>
<dbReference type="SUPFAM" id="SSF53784">
    <property type="entry name" value="Phosphofructokinase"/>
    <property type="match status" value="1"/>
</dbReference>
<dbReference type="InterPro" id="IPR000023">
    <property type="entry name" value="Phosphofructokinase_dom"/>
</dbReference>
<dbReference type="NCBIfam" id="NF002872">
    <property type="entry name" value="PRK03202.1"/>
    <property type="match status" value="1"/>
</dbReference>
<accession>A0ABR2ICV5</accession>
<keyword evidence="16" id="KW-1185">Reference proteome</keyword>
<dbReference type="Proteomes" id="UP001470230">
    <property type="component" value="Unassembled WGS sequence"/>
</dbReference>
<evidence type="ECO:0000256" key="8">
    <source>
        <dbReference type="ARBA" id="ARBA00022741"/>
    </source>
</evidence>
<evidence type="ECO:0000256" key="11">
    <source>
        <dbReference type="ARBA" id="ARBA00022842"/>
    </source>
</evidence>
<reference evidence="15 16" key="1">
    <citation type="submission" date="2024-04" db="EMBL/GenBank/DDBJ databases">
        <title>Tritrichomonas musculus Genome.</title>
        <authorList>
            <person name="Alves-Ferreira E."/>
            <person name="Grigg M."/>
            <person name="Lorenzi H."/>
            <person name="Galac M."/>
        </authorList>
    </citation>
    <scope>NUCLEOTIDE SEQUENCE [LARGE SCALE GENOMIC DNA]</scope>
    <source>
        <strain evidence="15 16">EAF2021</strain>
    </source>
</reference>
<evidence type="ECO:0000256" key="6">
    <source>
        <dbReference type="ARBA" id="ARBA00022679"/>
    </source>
</evidence>
<evidence type="ECO:0000256" key="1">
    <source>
        <dbReference type="ARBA" id="ARBA00001946"/>
    </source>
</evidence>
<dbReference type="PANTHER" id="PTHR13697:SF4">
    <property type="entry name" value="ATP-DEPENDENT 6-PHOSPHOFRUCTOKINASE"/>
    <property type="match status" value="1"/>
</dbReference>
<dbReference type="InterPro" id="IPR022953">
    <property type="entry name" value="ATP_PFK"/>
</dbReference>
<dbReference type="PANTHER" id="PTHR13697">
    <property type="entry name" value="PHOSPHOFRUCTOKINASE"/>
    <property type="match status" value="1"/>
</dbReference>
<proteinExistence type="predicted"/>
<keyword evidence="8" id="KW-0547">Nucleotide-binding</keyword>
<name>A0ABR2ICV5_9EUKA</name>
<comment type="catalytic activity">
    <reaction evidence="13">
        <text>beta-D-fructose 6-phosphate + ATP = beta-D-fructose 1,6-bisphosphate + ADP + H(+)</text>
        <dbReference type="Rhea" id="RHEA:16109"/>
        <dbReference type="ChEBI" id="CHEBI:15378"/>
        <dbReference type="ChEBI" id="CHEBI:30616"/>
        <dbReference type="ChEBI" id="CHEBI:32966"/>
        <dbReference type="ChEBI" id="CHEBI:57634"/>
        <dbReference type="ChEBI" id="CHEBI:456216"/>
        <dbReference type="EC" id="2.7.1.11"/>
    </reaction>
</comment>
<dbReference type="InterPro" id="IPR035966">
    <property type="entry name" value="PKF_sf"/>
</dbReference>
<evidence type="ECO:0000256" key="7">
    <source>
        <dbReference type="ARBA" id="ARBA00022723"/>
    </source>
</evidence>
<keyword evidence="7" id="KW-0479">Metal-binding</keyword>
<comment type="pathway">
    <text evidence="3">Carbohydrate degradation; glycolysis; D-glyceraldehyde 3-phosphate and glycerone phosphate from D-glucose: step 3/4.</text>
</comment>
<evidence type="ECO:0000256" key="3">
    <source>
        <dbReference type="ARBA" id="ARBA00004679"/>
    </source>
</evidence>
<keyword evidence="10" id="KW-0067">ATP-binding</keyword>
<organism evidence="15 16">
    <name type="scientific">Tritrichomonas musculus</name>
    <dbReference type="NCBI Taxonomy" id="1915356"/>
    <lineage>
        <taxon>Eukaryota</taxon>
        <taxon>Metamonada</taxon>
        <taxon>Parabasalia</taxon>
        <taxon>Tritrichomonadida</taxon>
        <taxon>Tritrichomonadidae</taxon>
        <taxon>Tritrichomonas</taxon>
    </lineage>
</organism>
<dbReference type="Gene3D" id="3.40.50.460">
    <property type="entry name" value="Phosphofructokinase domain"/>
    <property type="match status" value="1"/>
</dbReference>
<evidence type="ECO:0000313" key="16">
    <source>
        <dbReference type="Proteomes" id="UP001470230"/>
    </source>
</evidence>
<dbReference type="EMBL" id="JAPFFF010000018">
    <property type="protein sequence ID" value="KAK8860897.1"/>
    <property type="molecule type" value="Genomic_DNA"/>
</dbReference>
<keyword evidence="6" id="KW-0808">Transferase</keyword>
<comment type="cofactor">
    <cofactor evidence="1">
        <name>Mg(2+)</name>
        <dbReference type="ChEBI" id="CHEBI:18420"/>
    </cofactor>
</comment>